<evidence type="ECO:0000313" key="3">
    <source>
        <dbReference type="Proteomes" id="UP000640786"/>
    </source>
</evidence>
<accession>A0ABR8RB25</accession>
<keyword evidence="3" id="KW-1185">Reference proteome</keyword>
<gene>
    <name evidence="2" type="ORF">H9650_11405</name>
</gene>
<protein>
    <submittedName>
        <fullName evidence="2">Minor capsid protein</fullName>
    </submittedName>
</protein>
<evidence type="ECO:0000313" key="2">
    <source>
        <dbReference type="EMBL" id="MBD7944722.1"/>
    </source>
</evidence>
<proteinExistence type="predicted"/>
<dbReference type="Pfam" id="PF04233">
    <property type="entry name" value="Phage_Mu_F"/>
    <property type="match status" value="1"/>
</dbReference>
<feature type="domain" description="Phage head morphogenesis" evidence="1">
    <location>
        <begin position="145"/>
        <end position="254"/>
    </location>
</feature>
<dbReference type="InterPro" id="IPR006528">
    <property type="entry name" value="Phage_head_morphogenesis_dom"/>
</dbReference>
<reference evidence="2 3" key="1">
    <citation type="submission" date="2020-08" db="EMBL/GenBank/DDBJ databases">
        <title>A Genomic Blueprint of the Chicken Gut Microbiome.</title>
        <authorList>
            <person name="Gilroy R."/>
            <person name="Ravi A."/>
            <person name="Getino M."/>
            <person name="Pursley I."/>
            <person name="Horton D.L."/>
            <person name="Alikhan N.-F."/>
            <person name="Baker D."/>
            <person name="Gharbi K."/>
            <person name="Hall N."/>
            <person name="Watson M."/>
            <person name="Adriaenssens E.M."/>
            <person name="Foster-Nyarko E."/>
            <person name="Jarju S."/>
            <person name="Secka A."/>
            <person name="Antonio M."/>
            <person name="Oren A."/>
            <person name="Chaudhuri R."/>
            <person name="La Ragione R.M."/>
            <person name="Hildebrand F."/>
            <person name="Pallen M.J."/>
        </authorList>
    </citation>
    <scope>NUCLEOTIDE SEQUENCE [LARGE SCALE GENOMIC DNA]</scope>
    <source>
        <strain evidence="2 3">Sa2BUA9</strain>
    </source>
</reference>
<dbReference type="RefSeq" id="WP_191697256.1">
    <property type="nucleotide sequence ID" value="NZ_JACSQO010000005.1"/>
</dbReference>
<evidence type="ECO:0000259" key="1">
    <source>
        <dbReference type="Pfam" id="PF04233"/>
    </source>
</evidence>
<dbReference type="Proteomes" id="UP000640786">
    <property type="component" value="Unassembled WGS sequence"/>
</dbReference>
<comment type="caution">
    <text evidence="2">The sequence shown here is derived from an EMBL/GenBank/DDBJ whole genome shotgun (WGS) entry which is preliminary data.</text>
</comment>
<dbReference type="EMBL" id="JACSQO010000005">
    <property type="protein sequence ID" value="MBD7944722.1"/>
    <property type="molecule type" value="Genomic_DNA"/>
</dbReference>
<name>A0ABR8RB25_9BACI</name>
<sequence>MTKKIPVTRFPDAATVTYSRTLRKMIGELGVETIALFEKYMEPELSIRQDNQEFSNDGLFDSLKKMLRSLKSKANKVFAPGKNERAAQTFINSVNRFNRHNLEQQMRVRGIDLTSTETWVPSFLKSKIKDNVGYIETIEADYFRDIEEIVNEGVVKGSSIKLIRQQLMERVEVTQNRAQFIAIDQVGSILGQMTAQRHQNIGVEKFKWLTSADERVRETHKALNKKVFSYSDPPEVNGRSVIPGEDYRCRCVAIPIFDDE</sequence>
<dbReference type="NCBIfam" id="TIGR01641">
    <property type="entry name" value="phageSPP1_gp7"/>
    <property type="match status" value="1"/>
</dbReference>
<organism evidence="2 3">
    <name type="scientific">Psychrobacillus faecigallinarum</name>
    <dbReference type="NCBI Taxonomy" id="2762235"/>
    <lineage>
        <taxon>Bacteria</taxon>
        <taxon>Bacillati</taxon>
        <taxon>Bacillota</taxon>
        <taxon>Bacilli</taxon>
        <taxon>Bacillales</taxon>
        <taxon>Bacillaceae</taxon>
        <taxon>Psychrobacillus</taxon>
    </lineage>
</organism>